<name>A0A0M4NXD9_9GAMM</name>
<dbReference type="Gene3D" id="3.60.21.10">
    <property type="match status" value="1"/>
</dbReference>
<evidence type="ECO:0000259" key="5">
    <source>
        <dbReference type="Pfam" id="PF00149"/>
    </source>
</evidence>
<evidence type="ECO:0000256" key="3">
    <source>
        <dbReference type="ARBA" id="ARBA00023004"/>
    </source>
</evidence>
<evidence type="ECO:0000256" key="2">
    <source>
        <dbReference type="ARBA" id="ARBA00022801"/>
    </source>
</evidence>
<keyword evidence="2" id="KW-0378">Hydrolase</keyword>
<keyword evidence="1" id="KW-0479">Metal-binding</keyword>
<dbReference type="PANTHER" id="PTHR42988">
    <property type="entry name" value="PHOSPHOHYDROLASE"/>
    <property type="match status" value="1"/>
</dbReference>
<proteinExistence type="inferred from homology"/>
<accession>A0A0M4NXD9</accession>
<evidence type="ECO:0000256" key="4">
    <source>
        <dbReference type="ARBA" id="ARBA00025742"/>
    </source>
</evidence>
<dbReference type="SUPFAM" id="SSF56300">
    <property type="entry name" value="Metallo-dependent phosphatases"/>
    <property type="match status" value="1"/>
</dbReference>
<feature type="domain" description="Calcineurin-like phosphoesterase" evidence="5">
    <location>
        <begin position="3"/>
        <end position="185"/>
    </location>
</feature>
<dbReference type="KEGG" id="tho:SP60_07035"/>
<evidence type="ECO:0000313" key="7">
    <source>
        <dbReference type="Proteomes" id="UP000058020"/>
    </source>
</evidence>
<dbReference type="PANTHER" id="PTHR42988:SF2">
    <property type="entry name" value="CYCLIC NUCLEOTIDE PHOSPHODIESTERASE CBUA0032-RELATED"/>
    <property type="match status" value="1"/>
</dbReference>
<dbReference type="InterPro" id="IPR029052">
    <property type="entry name" value="Metallo-depent_PP-like"/>
</dbReference>
<dbReference type="EMBL" id="CP010552">
    <property type="protein sequence ID" value="ALE52968.1"/>
    <property type="molecule type" value="Genomic_DNA"/>
</dbReference>
<dbReference type="GO" id="GO:0046872">
    <property type="term" value="F:metal ion binding"/>
    <property type="evidence" value="ECO:0007669"/>
    <property type="project" value="UniProtKB-KW"/>
</dbReference>
<organism evidence="6 7">
    <name type="scientific">Candidatus Thioglobus autotrophicus</name>
    <dbReference type="NCBI Taxonomy" id="1705394"/>
    <lineage>
        <taxon>Bacteria</taxon>
        <taxon>Pseudomonadati</taxon>
        <taxon>Pseudomonadota</taxon>
        <taxon>Gammaproteobacteria</taxon>
        <taxon>Candidatus Pseudothioglobaceae</taxon>
        <taxon>Candidatus Thioglobus</taxon>
    </lineage>
</organism>
<gene>
    <name evidence="6" type="ORF">SP60_07035</name>
</gene>
<dbReference type="Pfam" id="PF00149">
    <property type="entry name" value="Metallophos"/>
    <property type="match status" value="1"/>
</dbReference>
<evidence type="ECO:0000256" key="1">
    <source>
        <dbReference type="ARBA" id="ARBA00022723"/>
    </source>
</evidence>
<dbReference type="InterPro" id="IPR004843">
    <property type="entry name" value="Calcineurin-like_PHP"/>
</dbReference>
<sequence length="241" mass="27025">MPKLIQISDCHIDDQPMVMGVDSQHNLQLVAQRIKEIESDGVLISGDLTHQGTLNSYQTLKEILRPIKQPIFVIGGNHDQADNLEKIFKKSLFKSFKLANWEIINIDSVQAKKTHGLVTQSALLELDQACLNSDAAHIMIVLHHPIVPMNSSWDDALSLTNPQDLFQVLDKHSKIRLITFGHAHEAAEFSHLGITILSCPSTALQFNQAPLKGALKRKNRIGFNELELNENGTINFKTQWI</sequence>
<protein>
    <submittedName>
        <fullName evidence="6">3',5'-cyclic-nucleotide phosphodiesterase</fullName>
    </submittedName>
</protein>
<comment type="similarity">
    <text evidence="4">Belongs to the cyclic nucleotide phosphodiesterase class-III family.</text>
</comment>
<dbReference type="InterPro" id="IPR050884">
    <property type="entry name" value="CNP_phosphodiesterase-III"/>
</dbReference>
<evidence type="ECO:0000313" key="6">
    <source>
        <dbReference type="EMBL" id="ALE52968.1"/>
    </source>
</evidence>
<dbReference type="GO" id="GO:0016787">
    <property type="term" value="F:hydrolase activity"/>
    <property type="evidence" value="ECO:0007669"/>
    <property type="project" value="UniProtKB-KW"/>
</dbReference>
<dbReference type="Proteomes" id="UP000058020">
    <property type="component" value="Chromosome"/>
</dbReference>
<keyword evidence="3" id="KW-0408">Iron</keyword>
<dbReference type="AlphaFoldDB" id="A0A0M4NXD9"/>
<reference evidence="6 7" key="1">
    <citation type="journal article" date="2015" name="Genome Announc.">
        <title>Genome Sequence of 'Candidatus Thioglobus autotrophica' Strain EF1, a Chemoautotroph from the SUP05 Clade of Marine Gammaproteobacteria.</title>
        <authorList>
            <person name="Shah V."/>
            <person name="Morris R.M."/>
        </authorList>
    </citation>
    <scope>NUCLEOTIDE SEQUENCE [LARGE SCALE GENOMIC DNA]</scope>
    <source>
        <strain evidence="6 7">EF1</strain>
    </source>
</reference>
<dbReference type="STRING" id="1705394.SP60_07035"/>
<keyword evidence="7" id="KW-1185">Reference proteome</keyword>
<dbReference type="RefSeq" id="WP_233487253.1">
    <property type="nucleotide sequence ID" value="NZ_CP010552.1"/>
</dbReference>